<keyword evidence="1" id="KW-0597">Phosphoprotein</keyword>
<dbReference type="SUPFAM" id="SSF109604">
    <property type="entry name" value="HD-domain/PDEase-like"/>
    <property type="match status" value="1"/>
</dbReference>
<reference evidence="5" key="1">
    <citation type="submission" date="2016-10" db="EMBL/GenBank/DDBJ databases">
        <authorList>
            <person name="Varghese N."/>
            <person name="Submissions S."/>
        </authorList>
    </citation>
    <scope>NUCLEOTIDE SEQUENCE [LARGE SCALE GENOMIC DNA]</scope>
    <source>
        <strain evidence="5">DSM 18887</strain>
    </source>
</reference>
<dbReference type="SMART" id="SM00448">
    <property type="entry name" value="REC"/>
    <property type="match status" value="1"/>
</dbReference>
<dbReference type="AlphaFoldDB" id="A0A1H9IYB0"/>
<dbReference type="STRING" id="355243.SAMN03080615_02753"/>
<dbReference type="PANTHER" id="PTHR33525">
    <property type="match status" value="1"/>
</dbReference>
<dbReference type="InterPro" id="IPR013976">
    <property type="entry name" value="HDOD"/>
</dbReference>
<dbReference type="InterPro" id="IPR014626">
    <property type="entry name" value="Sig_transdc_resp-reg_put"/>
</dbReference>
<evidence type="ECO:0000313" key="4">
    <source>
        <dbReference type="EMBL" id="SEQ79487.1"/>
    </source>
</evidence>
<gene>
    <name evidence="4" type="ORF">SAMN03080615_02753</name>
</gene>
<dbReference type="Pfam" id="PF00072">
    <property type="entry name" value="Response_reg"/>
    <property type="match status" value="1"/>
</dbReference>
<dbReference type="InterPro" id="IPR001789">
    <property type="entry name" value="Sig_transdc_resp-reg_receiver"/>
</dbReference>
<evidence type="ECO:0000313" key="5">
    <source>
        <dbReference type="Proteomes" id="UP000198749"/>
    </source>
</evidence>
<dbReference type="Gene3D" id="3.40.50.2300">
    <property type="match status" value="1"/>
</dbReference>
<dbReference type="RefSeq" id="WP_091359308.1">
    <property type="nucleotide sequence ID" value="NZ_AP025284.1"/>
</dbReference>
<proteinExistence type="predicted"/>
<dbReference type="PIRSF" id="PIRSF036883">
    <property type="entry name" value="RR_HD-GYP_mod"/>
    <property type="match status" value="1"/>
</dbReference>
<keyword evidence="5" id="KW-1185">Reference proteome</keyword>
<dbReference type="Proteomes" id="UP000198749">
    <property type="component" value="Unassembled WGS sequence"/>
</dbReference>
<dbReference type="PANTHER" id="PTHR33525:SF5">
    <property type="entry name" value="TWO COMPONENT SIGNAL TRANSDUCTION SYSTEM RESPONSE REGULATOR"/>
    <property type="match status" value="1"/>
</dbReference>
<dbReference type="SUPFAM" id="SSF52172">
    <property type="entry name" value="CheY-like"/>
    <property type="match status" value="1"/>
</dbReference>
<evidence type="ECO:0000259" key="2">
    <source>
        <dbReference type="PROSITE" id="PS50110"/>
    </source>
</evidence>
<evidence type="ECO:0000256" key="1">
    <source>
        <dbReference type="PROSITE-ProRule" id="PRU00169"/>
    </source>
</evidence>
<sequence length="388" mass="43775">MDTPRVLFVDDEISVLSSLRRGLRPYCRDWELRFCQSPTEALSVLAEFEPWVIVTDKRMPEMDGADLLRRVCDESPEVIRVMLSGYISEEVIFEVADVAHILIPKPIEMDTLSQLLRRAICLRSLPVSQDLRRQLGALESIPVLPQVYRELSDYLKSDNVNVDEIGRIISQDPAILAKIIQLANSPYLGFTGPASDIHSAVMRLGFEIIKNVVLCHGVFRQCPAIDETQRNQLLQRSMMLALLSRQLSIACGCSKQEVEKSFTLGLLHNVGALLTCTGSIRFVPDHRQRQPTEEDVAGAYLLALWEFENDFVQALIYQNVPSEAEHITPLMCRLYVVKLACETKARGGSLLDEASGLDRSMLQSQGILDKVLLWIDEFDNSELKRDES</sequence>
<dbReference type="Gene3D" id="1.10.3210.10">
    <property type="entry name" value="Hypothetical protein af1432"/>
    <property type="match status" value="1"/>
</dbReference>
<name>A0A1H9IYB0_9GAMM</name>
<dbReference type="EMBL" id="FOGB01000008">
    <property type="protein sequence ID" value="SEQ79487.1"/>
    <property type="molecule type" value="Genomic_DNA"/>
</dbReference>
<dbReference type="InterPro" id="IPR011006">
    <property type="entry name" value="CheY-like_superfamily"/>
</dbReference>
<accession>A0A1H9IYB0</accession>
<dbReference type="GO" id="GO:0000160">
    <property type="term" value="P:phosphorelay signal transduction system"/>
    <property type="evidence" value="ECO:0007669"/>
    <property type="project" value="InterPro"/>
</dbReference>
<dbReference type="PROSITE" id="PS51833">
    <property type="entry name" value="HDOD"/>
    <property type="match status" value="1"/>
</dbReference>
<dbReference type="InterPro" id="IPR052340">
    <property type="entry name" value="RNase_Y/CdgJ"/>
</dbReference>
<evidence type="ECO:0000259" key="3">
    <source>
        <dbReference type="PROSITE" id="PS51833"/>
    </source>
</evidence>
<feature type="modified residue" description="4-aspartylphosphate" evidence="1">
    <location>
        <position position="56"/>
    </location>
</feature>
<dbReference type="OrthoDB" id="5755654at2"/>
<protein>
    <submittedName>
        <fullName evidence="4">HD-like signal output (HDOD) domain, no enzymatic activity</fullName>
    </submittedName>
</protein>
<dbReference type="PROSITE" id="PS50110">
    <property type="entry name" value="RESPONSE_REGULATORY"/>
    <property type="match status" value="1"/>
</dbReference>
<dbReference type="Pfam" id="PF08668">
    <property type="entry name" value="HDOD"/>
    <property type="match status" value="1"/>
</dbReference>
<feature type="domain" description="Response regulatory" evidence="2">
    <location>
        <begin position="5"/>
        <end position="120"/>
    </location>
</feature>
<feature type="domain" description="HDOD" evidence="3">
    <location>
        <begin position="141"/>
        <end position="321"/>
    </location>
</feature>
<organism evidence="4 5">
    <name type="scientific">Amphritea atlantica</name>
    <dbReference type="NCBI Taxonomy" id="355243"/>
    <lineage>
        <taxon>Bacteria</taxon>
        <taxon>Pseudomonadati</taxon>
        <taxon>Pseudomonadota</taxon>
        <taxon>Gammaproteobacteria</taxon>
        <taxon>Oceanospirillales</taxon>
        <taxon>Oceanospirillaceae</taxon>
        <taxon>Amphritea</taxon>
    </lineage>
</organism>